<keyword evidence="9 11" id="KW-0472">Membrane</keyword>
<feature type="transmembrane region" description="Helical" evidence="11">
    <location>
        <begin position="147"/>
        <end position="167"/>
    </location>
</feature>
<feature type="transmembrane region" description="Helical" evidence="11">
    <location>
        <begin position="121"/>
        <end position="140"/>
    </location>
</feature>
<dbReference type="Pfam" id="PF01184">
    <property type="entry name" value="Gpr1_Fun34_YaaH"/>
    <property type="match status" value="1"/>
</dbReference>
<organism evidence="13 14">
    <name type="scientific">Verticillium longisporum</name>
    <name type="common">Verticillium dahliae var. longisporum</name>
    <dbReference type="NCBI Taxonomy" id="100787"/>
    <lineage>
        <taxon>Eukaryota</taxon>
        <taxon>Fungi</taxon>
        <taxon>Dikarya</taxon>
        <taxon>Ascomycota</taxon>
        <taxon>Pezizomycotina</taxon>
        <taxon>Sordariomycetes</taxon>
        <taxon>Hypocreomycetidae</taxon>
        <taxon>Glomerellales</taxon>
        <taxon>Plectosphaerellaceae</taxon>
        <taxon>Verticillium</taxon>
    </lineage>
</organism>
<keyword evidence="6" id="KW-0274">FAD</keyword>
<evidence type="ECO:0000256" key="6">
    <source>
        <dbReference type="ARBA" id="ARBA00022827"/>
    </source>
</evidence>
<evidence type="ECO:0000256" key="10">
    <source>
        <dbReference type="SAM" id="MobiDB-lite"/>
    </source>
</evidence>
<proteinExistence type="inferred from homology"/>
<dbReference type="GO" id="GO:0016020">
    <property type="term" value="C:membrane"/>
    <property type="evidence" value="ECO:0007669"/>
    <property type="project" value="UniProtKB-SubCell"/>
</dbReference>
<dbReference type="SUPFAM" id="SSF51905">
    <property type="entry name" value="FAD/NAD(P)-binding domain"/>
    <property type="match status" value="1"/>
</dbReference>
<evidence type="ECO:0000256" key="7">
    <source>
        <dbReference type="ARBA" id="ARBA00022989"/>
    </source>
</evidence>
<dbReference type="Gene3D" id="3.50.50.60">
    <property type="entry name" value="FAD/NAD(P)-binding domain"/>
    <property type="match status" value="1"/>
</dbReference>
<dbReference type="GO" id="GO:0022857">
    <property type="term" value="F:transmembrane transporter activity"/>
    <property type="evidence" value="ECO:0007669"/>
    <property type="project" value="UniProtKB-ARBA"/>
</dbReference>
<dbReference type="GO" id="GO:0010181">
    <property type="term" value="F:FMN binding"/>
    <property type="evidence" value="ECO:0007669"/>
    <property type="project" value="InterPro"/>
</dbReference>
<dbReference type="Gene3D" id="3.90.700.10">
    <property type="entry name" value="Succinate dehydrogenase/fumarate reductase flavoprotein, catalytic domain"/>
    <property type="match status" value="1"/>
</dbReference>
<evidence type="ECO:0000256" key="4">
    <source>
        <dbReference type="ARBA" id="ARBA00022630"/>
    </source>
</evidence>
<dbReference type="InterPro" id="IPR047622">
    <property type="entry name" value="GPR1_FUN34_YAAH"/>
</dbReference>
<dbReference type="Pfam" id="PF00890">
    <property type="entry name" value="FAD_binding_2"/>
    <property type="match status" value="1"/>
</dbReference>
<comment type="subcellular location">
    <subcellularLocation>
        <location evidence="2">Membrane</location>
        <topology evidence="2">Multi-pass membrane protein</topology>
    </subcellularLocation>
</comment>
<dbReference type="NCBIfam" id="NF038013">
    <property type="entry name" value="AceTr_1"/>
    <property type="match status" value="1"/>
</dbReference>
<dbReference type="InterPro" id="IPR003953">
    <property type="entry name" value="FAD-dep_OxRdtase_2_FAD-bd"/>
</dbReference>
<dbReference type="STRING" id="100787.A0A0G4LW52"/>
<sequence>MAANTTGAQHAAVPPAGTEKEFQTSAGMHENANGFGHNHHGGPINGNGHEHQDHYRSRRDSYHDYPTSMAFGGALQPGMWKPLEHRKFANPAPLGLCAFALTTFVLSCVNLQARGVKAPNIAVPLAFAYGGLVQLLAGMWEMAVGNTFGATALSSYGGFWIAYGILLTPAWGITAPDGPYAADYSDHYSAVGFFLTGWFIFTTILLLCTLKSTVAFFSLFFTLDIAFLFLACENYALNAGNETTARHLQIVGGTFGMLAAFLAWYNALAAAMHTTRLSKLTLTLLLGFITAVTLGMLCQRQPLCHASRFAGRLTRLFGTTAHTVGPSHVMTSAPAERRVIIVVGSGLAGLAAAHEALRHGARVRMLERGPKTGGNSIKASSGINGAGTRFQKARGIETDTSFYGDTVRSAGTRFAAATDGAGGIDRAGLIDTLTRRSAEAVTWLADDVGVDLSVVAPLGGHSVARTHRGAGTLPPGAAIVTTLLKKLRADPRFELTTSAEVVGLTTTPGGAVTGVRYTHEEQRHELVGPVVFAAGGFAGDARGLLAQYRPDLAGMPSTNEARPGAHGLLTDVGAELVDMDSVQIHPTGFVDPKAPTAQYKFLAAEMLRGEGGILLSSDGRRFVNELATREVVSRAIMEERQPAEKEATVRQWDVTLVLDPGACEAAGSHLGFYLFKGFMEKKKVGELAPNMIEALDQYAEVVASGQDNEFGRSSFGHWRLQPGKTNREEVVCVGNVTPIVHFTMGGAAFDAEARVLRRGAGGVLEPIEGLWAAGEITGGVHGDNRLGGSSLLECAVFGRTAGRQAAKALSG</sequence>
<feature type="transmembrane region" description="Helical" evidence="11">
    <location>
        <begin position="214"/>
        <end position="236"/>
    </location>
</feature>
<dbReference type="InterPro" id="IPR036188">
    <property type="entry name" value="FAD/NAD-bd_sf"/>
</dbReference>
<evidence type="ECO:0000256" key="3">
    <source>
        <dbReference type="ARBA" id="ARBA00005587"/>
    </source>
</evidence>
<evidence type="ECO:0000313" key="14">
    <source>
        <dbReference type="Proteomes" id="UP000044602"/>
    </source>
</evidence>
<dbReference type="InterPro" id="IPR050315">
    <property type="entry name" value="FAD-oxidoreductase_2"/>
</dbReference>
<keyword evidence="4" id="KW-0285">Flavoprotein</keyword>
<evidence type="ECO:0000256" key="2">
    <source>
        <dbReference type="ARBA" id="ARBA00004141"/>
    </source>
</evidence>
<evidence type="ECO:0000259" key="12">
    <source>
        <dbReference type="Pfam" id="PF00890"/>
    </source>
</evidence>
<feature type="transmembrane region" description="Helical" evidence="11">
    <location>
        <begin position="88"/>
        <end position="109"/>
    </location>
</feature>
<evidence type="ECO:0000256" key="5">
    <source>
        <dbReference type="ARBA" id="ARBA00022692"/>
    </source>
</evidence>
<dbReference type="PROSITE" id="PS01114">
    <property type="entry name" value="GPR1_FUN34_YAAH"/>
    <property type="match status" value="1"/>
</dbReference>
<dbReference type="SUPFAM" id="SSF56425">
    <property type="entry name" value="Succinate dehydrogenase/fumarate reductase flavoprotein, catalytic domain"/>
    <property type="match status" value="1"/>
</dbReference>
<evidence type="ECO:0000256" key="9">
    <source>
        <dbReference type="ARBA" id="ARBA00023136"/>
    </source>
</evidence>
<keyword evidence="8" id="KW-0560">Oxidoreductase</keyword>
<feature type="transmembrane region" description="Helical" evidence="11">
    <location>
        <begin position="248"/>
        <end position="268"/>
    </location>
</feature>
<dbReference type="InterPro" id="IPR000791">
    <property type="entry name" value="Gpr1/Fun34/SatP-like"/>
</dbReference>
<name>A0A0G4LW52_VERLO</name>
<gene>
    <name evidence="13" type="ORF">BN1708_014428</name>
</gene>
<dbReference type="EMBL" id="CVQH01020118">
    <property type="protein sequence ID" value="CRK26247.1"/>
    <property type="molecule type" value="Genomic_DNA"/>
</dbReference>
<feature type="transmembrane region" description="Helical" evidence="11">
    <location>
        <begin position="187"/>
        <end position="207"/>
    </location>
</feature>
<keyword evidence="14" id="KW-1185">Reference proteome</keyword>
<comment type="similarity">
    <text evidence="3">Belongs to the acetate uptake transporter (AceTr) (TC 2.A.96) family.</text>
</comment>
<evidence type="ECO:0000313" key="13">
    <source>
        <dbReference type="EMBL" id="CRK26247.1"/>
    </source>
</evidence>
<dbReference type="Proteomes" id="UP000044602">
    <property type="component" value="Unassembled WGS sequence"/>
</dbReference>
<evidence type="ECO:0000256" key="11">
    <source>
        <dbReference type="SAM" id="Phobius"/>
    </source>
</evidence>
<evidence type="ECO:0000256" key="8">
    <source>
        <dbReference type="ARBA" id="ARBA00023002"/>
    </source>
</evidence>
<dbReference type="PANTHER" id="PTHR43400:SF12">
    <property type="entry name" value="FUMARATE REDUCTASE"/>
    <property type="match status" value="1"/>
</dbReference>
<feature type="region of interest" description="Disordered" evidence="10">
    <location>
        <begin position="1"/>
        <end position="59"/>
    </location>
</feature>
<keyword evidence="5 11" id="KW-0812">Transmembrane</keyword>
<dbReference type="PANTHER" id="PTHR43400">
    <property type="entry name" value="FUMARATE REDUCTASE"/>
    <property type="match status" value="1"/>
</dbReference>
<dbReference type="AlphaFoldDB" id="A0A0G4LW52"/>
<dbReference type="GO" id="GO:0016491">
    <property type="term" value="F:oxidoreductase activity"/>
    <property type="evidence" value="ECO:0007669"/>
    <property type="project" value="UniProtKB-KW"/>
</dbReference>
<keyword evidence="7 11" id="KW-1133">Transmembrane helix</keyword>
<evidence type="ECO:0000256" key="1">
    <source>
        <dbReference type="ARBA" id="ARBA00001974"/>
    </source>
</evidence>
<feature type="transmembrane region" description="Helical" evidence="11">
    <location>
        <begin position="280"/>
        <end position="297"/>
    </location>
</feature>
<comment type="cofactor">
    <cofactor evidence="1">
        <name>FAD</name>
        <dbReference type="ChEBI" id="CHEBI:57692"/>
    </cofactor>
</comment>
<dbReference type="InterPro" id="IPR010960">
    <property type="entry name" value="Flavocytochrome_c"/>
</dbReference>
<protein>
    <recommendedName>
        <fullName evidence="12">FAD-dependent oxidoreductase 2 FAD-binding domain-containing protein</fullName>
    </recommendedName>
</protein>
<dbReference type="InterPro" id="IPR027477">
    <property type="entry name" value="Succ_DH/fumarate_Rdtase_cat_sf"/>
</dbReference>
<feature type="compositionally biased region" description="Basic and acidic residues" evidence="10">
    <location>
        <begin position="48"/>
        <end position="59"/>
    </location>
</feature>
<reference evidence="13 14" key="1">
    <citation type="submission" date="2015-05" db="EMBL/GenBank/DDBJ databases">
        <authorList>
            <person name="Wang D.B."/>
            <person name="Wang M."/>
        </authorList>
    </citation>
    <scope>NUCLEOTIDE SEQUENCE [LARGE SCALE GENOMIC DNA]</scope>
    <source>
        <strain evidence="13">VL1</strain>
    </source>
</reference>
<feature type="domain" description="FAD-dependent oxidoreductase 2 FAD-binding" evidence="12">
    <location>
        <begin position="340"/>
        <end position="791"/>
    </location>
</feature>
<accession>A0A0G4LW52</accession>
<dbReference type="NCBIfam" id="TIGR01813">
    <property type="entry name" value="flavo_cyto_c"/>
    <property type="match status" value="1"/>
</dbReference>